<gene>
    <name evidence="4" type="ORF">dnm_020120</name>
</gene>
<name>A0A975GLU4_9BACT</name>
<evidence type="ECO:0000256" key="3">
    <source>
        <dbReference type="SAM" id="Coils"/>
    </source>
</evidence>
<dbReference type="KEGG" id="dmm:dnm_020120"/>
<dbReference type="HAMAP" id="MF_00274">
    <property type="entry name" value="DNA_YbaB_EbfC"/>
    <property type="match status" value="1"/>
</dbReference>
<accession>A0A975GLU4</accession>
<dbReference type="AlphaFoldDB" id="A0A975GLU4"/>
<feature type="coiled-coil region" evidence="3">
    <location>
        <begin position="5"/>
        <end position="32"/>
    </location>
</feature>
<evidence type="ECO:0000256" key="2">
    <source>
        <dbReference type="HAMAP-Rule" id="MF_00274"/>
    </source>
</evidence>
<reference evidence="4" key="1">
    <citation type="journal article" date="2021" name="Microb. Physiol.">
        <title>Proteogenomic Insights into the Physiology of Marine, Sulfate-Reducing, Filamentous Desulfonema limicola and Desulfonema magnum.</title>
        <authorList>
            <person name="Schnaars V."/>
            <person name="Wohlbrand L."/>
            <person name="Scheve S."/>
            <person name="Hinrichs C."/>
            <person name="Reinhardt R."/>
            <person name="Rabus R."/>
        </authorList>
    </citation>
    <scope>NUCLEOTIDE SEQUENCE</scope>
    <source>
        <strain evidence="4">4be13</strain>
    </source>
</reference>
<organism evidence="4 5">
    <name type="scientific">Desulfonema magnum</name>
    <dbReference type="NCBI Taxonomy" id="45655"/>
    <lineage>
        <taxon>Bacteria</taxon>
        <taxon>Pseudomonadati</taxon>
        <taxon>Thermodesulfobacteriota</taxon>
        <taxon>Desulfobacteria</taxon>
        <taxon>Desulfobacterales</taxon>
        <taxon>Desulfococcaceae</taxon>
        <taxon>Desulfonema</taxon>
    </lineage>
</organism>
<dbReference type="Proteomes" id="UP000663722">
    <property type="component" value="Chromosome"/>
</dbReference>
<dbReference type="InterPro" id="IPR036894">
    <property type="entry name" value="YbaB-like_sf"/>
</dbReference>
<dbReference type="InterPro" id="IPR004401">
    <property type="entry name" value="YbaB/EbfC"/>
</dbReference>
<comment type="similarity">
    <text evidence="2">Belongs to the YbaB/EbfC family.</text>
</comment>
<dbReference type="GO" id="GO:0043590">
    <property type="term" value="C:bacterial nucleoid"/>
    <property type="evidence" value="ECO:0007669"/>
    <property type="project" value="UniProtKB-UniRule"/>
</dbReference>
<sequence>MKGGMGNIMKQAQKLQSKMLKLQEELAEKTVETSAGGGMVRVVANGKQQVVSIEIEKEVVDPEDVDMLQDLIIAAVNEALGKAQEMVSGEMGKLTGGMSIPGLM</sequence>
<keyword evidence="2" id="KW-0963">Cytoplasm</keyword>
<proteinExistence type="inferred from homology"/>
<dbReference type="Gene3D" id="3.30.1310.10">
    <property type="entry name" value="Nucleoid-associated protein YbaB-like domain"/>
    <property type="match status" value="1"/>
</dbReference>
<evidence type="ECO:0000313" key="4">
    <source>
        <dbReference type="EMBL" id="QTA85994.1"/>
    </source>
</evidence>
<dbReference type="SUPFAM" id="SSF82607">
    <property type="entry name" value="YbaB-like"/>
    <property type="match status" value="1"/>
</dbReference>
<comment type="subunit">
    <text evidence="2">Homodimer.</text>
</comment>
<keyword evidence="5" id="KW-1185">Reference proteome</keyword>
<keyword evidence="1 2" id="KW-0238">DNA-binding</keyword>
<dbReference type="PANTHER" id="PTHR33449">
    <property type="entry name" value="NUCLEOID-ASSOCIATED PROTEIN YBAB"/>
    <property type="match status" value="1"/>
</dbReference>
<dbReference type="RefSeq" id="WP_207681821.1">
    <property type="nucleotide sequence ID" value="NZ_CP061800.1"/>
</dbReference>
<dbReference type="EMBL" id="CP061800">
    <property type="protein sequence ID" value="QTA85994.1"/>
    <property type="molecule type" value="Genomic_DNA"/>
</dbReference>
<dbReference type="NCBIfam" id="TIGR00103">
    <property type="entry name" value="DNA_YbaB_EbfC"/>
    <property type="match status" value="1"/>
</dbReference>
<keyword evidence="3" id="KW-0175">Coiled coil</keyword>
<comment type="function">
    <text evidence="2">Binds to DNA and alters its conformation. May be involved in regulation of gene expression, nucleoid organization and DNA protection.</text>
</comment>
<dbReference type="PIRSF" id="PIRSF004555">
    <property type="entry name" value="UCP004555"/>
    <property type="match status" value="1"/>
</dbReference>
<dbReference type="Pfam" id="PF02575">
    <property type="entry name" value="YbaB_DNA_bd"/>
    <property type="match status" value="1"/>
</dbReference>
<dbReference type="PANTHER" id="PTHR33449:SF1">
    <property type="entry name" value="NUCLEOID-ASSOCIATED PROTEIN YBAB"/>
    <property type="match status" value="1"/>
</dbReference>
<evidence type="ECO:0000313" key="5">
    <source>
        <dbReference type="Proteomes" id="UP000663722"/>
    </source>
</evidence>
<comment type="subcellular location">
    <subcellularLocation>
        <location evidence="2">Cytoplasm</location>
        <location evidence="2">Nucleoid</location>
    </subcellularLocation>
</comment>
<dbReference type="GO" id="GO:0003677">
    <property type="term" value="F:DNA binding"/>
    <property type="evidence" value="ECO:0007669"/>
    <property type="project" value="UniProtKB-UniRule"/>
</dbReference>
<protein>
    <recommendedName>
        <fullName evidence="2">Nucleoid-associated protein dnm_020120</fullName>
    </recommendedName>
</protein>
<evidence type="ECO:0000256" key="1">
    <source>
        <dbReference type="ARBA" id="ARBA00023125"/>
    </source>
</evidence>
<dbReference type="GO" id="GO:0005829">
    <property type="term" value="C:cytosol"/>
    <property type="evidence" value="ECO:0007669"/>
    <property type="project" value="TreeGrafter"/>
</dbReference>